<feature type="transmembrane region" description="Helical" evidence="7">
    <location>
        <begin position="279"/>
        <end position="304"/>
    </location>
</feature>
<feature type="transmembrane region" description="Helical" evidence="7">
    <location>
        <begin position="188"/>
        <end position="207"/>
    </location>
</feature>
<gene>
    <name evidence="9" type="ORF">HMPREF0557_01164</name>
</gene>
<feature type="transmembrane region" description="Helical" evidence="7">
    <location>
        <begin position="12"/>
        <end position="30"/>
    </location>
</feature>
<keyword evidence="4 7" id="KW-0812">Transmembrane</keyword>
<dbReference type="PANTHER" id="PTHR32322:SF18">
    <property type="entry name" value="S-ADENOSYLMETHIONINE_S-ADENOSYLHOMOCYSTEINE TRANSPORTER"/>
    <property type="match status" value="1"/>
</dbReference>
<comment type="similarity">
    <text evidence="2">Belongs to the EamA transporter family.</text>
</comment>
<protein>
    <submittedName>
        <fullName evidence="9">Membrane protein</fullName>
    </submittedName>
</protein>
<evidence type="ECO:0000256" key="1">
    <source>
        <dbReference type="ARBA" id="ARBA00004651"/>
    </source>
</evidence>
<evidence type="ECO:0000256" key="3">
    <source>
        <dbReference type="ARBA" id="ARBA00022475"/>
    </source>
</evidence>
<evidence type="ECO:0000256" key="7">
    <source>
        <dbReference type="SAM" id="Phobius"/>
    </source>
</evidence>
<dbReference type="SUPFAM" id="SSF103481">
    <property type="entry name" value="Multidrug resistance efflux transporter EmrE"/>
    <property type="match status" value="2"/>
</dbReference>
<feature type="transmembrane region" description="Helical" evidence="7">
    <location>
        <begin position="103"/>
        <end position="122"/>
    </location>
</feature>
<dbReference type="Proteomes" id="UP000003597">
    <property type="component" value="Unassembled WGS sequence"/>
</dbReference>
<dbReference type="InterPro" id="IPR050638">
    <property type="entry name" value="AA-Vitamin_Transporters"/>
</dbReference>
<feature type="transmembrane region" description="Helical" evidence="7">
    <location>
        <begin position="152"/>
        <end position="176"/>
    </location>
</feature>
<feature type="transmembrane region" description="Helical" evidence="7">
    <location>
        <begin position="129"/>
        <end position="146"/>
    </location>
</feature>
<dbReference type="Pfam" id="PF00892">
    <property type="entry name" value="EamA"/>
    <property type="match status" value="2"/>
</dbReference>
<dbReference type="GO" id="GO:0005886">
    <property type="term" value="C:plasma membrane"/>
    <property type="evidence" value="ECO:0007669"/>
    <property type="project" value="UniProtKB-SubCell"/>
</dbReference>
<keyword evidence="3" id="KW-1003">Cell membrane</keyword>
<reference evidence="9 10" key="1">
    <citation type="submission" date="2011-08" db="EMBL/GenBank/DDBJ databases">
        <authorList>
            <person name="Weinstock G."/>
            <person name="Sodergren E."/>
            <person name="Clifton S."/>
            <person name="Fulton L."/>
            <person name="Fulton B."/>
            <person name="Courtney L."/>
            <person name="Fronick C."/>
            <person name="Harrison M."/>
            <person name="Strong C."/>
            <person name="Farmer C."/>
            <person name="Delahaunty K."/>
            <person name="Markovic C."/>
            <person name="Hall O."/>
            <person name="Minx P."/>
            <person name="Tomlinson C."/>
            <person name="Mitreva M."/>
            <person name="Hou S."/>
            <person name="Chen J."/>
            <person name="Wollam A."/>
            <person name="Pepin K.H."/>
            <person name="Johnson M."/>
            <person name="Bhonagiri V."/>
            <person name="Zhang X."/>
            <person name="Suruliraj S."/>
            <person name="Warren W."/>
            <person name="Chinwalla A."/>
            <person name="Mardis E.R."/>
            <person name="Wilson R.K."/>
        </authorList>
    </citation>
    <scope>NUCLEOTIDE SEQUENCE [LARGE SCALE GENOMIC DNA]</scope>
    <source>
        <strain evidence="9 10">ATCC 33091</strain>
    </source>
</reference>
<dbReference type="AlphaFoldDB" id="A0AB72Z9Z1"/>
<feature type="transmembrane region" description="Helical" evidence="7">
    <location>
        <begin position="254"/>
        <end position="273"/>
    </location>
</feature>
<dbReference type="PANTHER" id="PTHR32322">
    <property type="entry name" value="INNER MEMBRANE TRANSPORTER"/>
    <property type="match status" value="1"/>
</dbReference>
<evidence type="ECO:0000256" key="2">
    <source>
        <dbReference type="ARBA" id="ARBA00007362"/>
    </source>
</evidence>
<evidence type="ECO:0000256" key="6">
    <source>
        <dbReference type="ARBA" id="ARBA00023136"/>
    </source>
</evidence>
<sequence length="322" mass="35257">MFVLQKEKAPIGLYFLLIAVMASWGFNVTMTKVLVSYFPTVTMTSFRIFTAAITVIIILFITKKLRLPTKREFGLIFLASIFNIVIHHFFLSNGLKLTTGTNAGLILGSAPIVVAIFSVVFLHERIGAWRALGFLAGIFGVSLVVLSNGTGISGISLGDIDIFIAMASQAFSFIIIKKLAESMDTGLRTGYMLFLGSVMLFVLSRFMEPGGVSELVAVHSWKLWLLFVVSAVVATAFGNFVYNYAVGKIGPSRSAIFMNFNPLFSLIGALLFLGEAIKIPQLVGFVFIIIGVLLGSGALMDLIYERKKTKVRDPEKLLEKEV</sequence>
<feature type="domain" description="EamA" evidence="8">
    <location>
        <begin position="158"/>
        <end position="294"/>
    </location>
</feature>
<accession>A0AB72Z9Z1</accession>
<name>A0AB72Z9Z1_LISIO</name>
<comment type="caution">
    <text evidence="9">The sequence shown here is derived from an EMBL/GenBank/DDBJ whole genome shotgun (WGS) entry which is preliminary data.</text>
</comment>
<evidence type="ECO:0000256" key="4">
    <source>
        <dbReference type="ARBA" id="ARBA00022692"/>
    </source>
</evidence>
<evidence type="ECO:0000313" key="9">
    <source>
        <dbReference type="EMBL" id="EHN61750.1"/>
    </source>
</evidence>
<organism evidence="9 10">
    <name type="scientific">Listeria innocua ATCC 33091</name>
    <dbReference type="NCBI Taxonomy" id="1002366"/>
    <lineage>
        <taxon>Bacteria</taxon>
        <taxon>Bacillati</taxon>
        <taxon>Bacillota</taxon>
        <taxon>Bacilli</taxon>
        <taxon>Bacillales</taxon>
        <taxon>Listeriaceae</taxon>
        <taxon>Listeria</taxon>
    </lineage>
</organism>
<comment type="subcellular location">
    <subcellularLocation>
        <location evidence="1">Cell membrane</location>
        <topology evidence="1">Multi-pass membrane protein</topology>
    </subcellularLocation>
</comment>
<feature type="transmembrane region" description="Helical" evidence="7">
    <location>
        <begin position="73"/>
        <end position="91"/>
    </location>
</feature>
<evidence type="ECO:0000256" key="5">
    <source>
        <dbReference type="ARBA" id="ARBA00022989"/>
    </source>
</evidence>
<evidence type="ECO:0000313" key="10">
    <source>
        <dbReference type="Proteomes" id="UP000003597"/>
    </source>
</evidence>
<dbReference type="InterPro" id="IPR037185">
    <property type="entry name" value="EmrE-like"/>
</dbReference>
<dbReference type="EMBL" id="AGCN01000026">
    <property type="protein sequence ID" value="EHN61750.1"/>
    <property type="molecule type" value="Genomic_DNA"/>
</dbReference>
<keyword evidence="5 7" id="KW-1133">Transmembrane helix</keyword>
<evidence type="ECO:0000259" key="8">
    <source>
        <dbReference type="Pfam" id="PF00892"/>
    </source>
</evidence>
<feature type="transmembrane region" description="Helical" evidence="7">
    <location>
        <begin position="36"/>
        <end position="61"/>
    </location>
</feature>
<feature type="transmembrane region" description="Helical" evidence="7">
    <location>
        <begin position="223"/>
        <end position="242"/>
    </location>
</feature>
<proteinExistence type="inferred from homology"/>
<feature type="domain" description="EamA" evidence="8">
    <location>
        <begin position="14"/>
        <end position="145"/>
    </location>
</feature>
<dbReference type="InterPro" id="IPR000620">
    <property type="entry name" value="EamA_dom"/>
</dbReference>
<keyword evidence="6 7" id="KW-0472">Membrane</keyword>
<keyword evidence="10" id="KW-1185">Reference proteome</keyword>